<reference evidence="2" key="1">
    <citation type="submission" date="2016-11" db="EMBL/GenBank/DDBJ databases">
        <authorList>
            <person name="Varghese N."/>
            <person name="Submissions S."/>
        </authorList>
    </citation>
    <scope>NUCLEOTIDE SEQUENCE [LARGE SCALE GENOMIC DNA]</scope>
    <source>
        <strain evidence="2">DSM 11003</strain>
    </source>
</reference>
<evidence type="ECO:0000313" key="2">
    <source>
        <dbReference type="Proteomes" id="UP000242329"/>
    </source>
</evidence>
<sequence>MKDLICDEFQNVVGDLLIRHRSILDITSKLSESVSRVNRAVAKAVTECGCIKVEASKMQIPQEIDSIKELKNFLDSHVRGQLCPHCEEIIINEMGKMLFYSAALCNTLDISLYDVFIKEYKKATTLGIFNLT</sequence>
<dbReference type="EMBL" id="FQWY01000018">
    <property type="protein sequence ID" value="SHG92182.1"/>
    <property type="molecule type" value="Genomic_DNA"/>
</dbReference>
<evidence type="ECO:0000313" key="1">
    <source>
        <dbReference type="EMBL" id="SHG92182.1"/>
    </source>
</evidence>
<dbReference type="Proteomes" id="UP000242329">
    <property type="component" value="Unassembled WGS sequence"/>
</dbReference>
<dbReference type="STRING" id="1123382.SAMN02745221_01276"/>
<evidence type="ECO:0008006" key="3">
    <source>
        <dbReference type="Google" id="ProtNLM"/>
    </source>
</evidence>
<keyword evidence="2" id="KW-1185">Reference proteome</keyword>
<dbReference type="AlphaFoldDB" id="A0A1M5NRL3"/>
<dbReference type="RefSeq" id="WP_073091723.1">
    <property type="nucleotide sequence ID" value="NZ_FQWY01000018.1"/>
</dbReference>
<proteinExistence type="predicted"/>
<name>A0A1M5NRL3_9FIRM</name>
<dbReference type="OrthoDB" id="2988649at2"/>
<protein>
    <recommendedName>
        <fullName evidence="3">DUF1573 domain-containing protein</fullName>
    </recommendedName>
</protein>
<accession>A0A1M5NRL3</accession>
<gene>
    <name evidence="1" type="ORF">SAMN02745221_01276</name>
</gene>
<organism evidence="1 2">
    <name type="scientific">Thermosyntropha lipolytica DSM 11003</name>
    <dbReference type="NCBI Taxonomy" id="1123382"/>
    <lineage>
        <taxon>Bacteria</taxon>
        <taxon>Bacillati</taxon>
        <taxon>Bacillota</taxon>
        <taxon>Clostridia</taxon>
        <taxon>Eubacteriales</taxon>
        <taxon>Syntrophomonadaceae</taxon>
        <taxon>Thermosyntropha</taxon>
    </lineage>
</organism>